<organism evidence="2 3">
    <name type="scientific">Mycolicibacterium thermoresistibile</name>
    <name type="common">Mycobacterium thermoresistibile</name>
    <dbReference type="NCBI Taxonomy" id="1797"/>
    <lineage>
        <taxon>Bacteria</taxon>
        <taxon>Bacillati</taxon>
        <taxon>Actinomycetota</taxon>
        <taxon>Actinomycetes</taxon>
        <taxon>Mycobacteriales</taxon>
        <taxon>Mycobacteriaceae</taxon>
        <taxon>Mycolicibacterium</taxon>
    </lineage>
</organism>
<sequence>MRFRTASALAVVGIPAALSLAIETQAAPSGPGSAADIINRLETEGLRVIVNRVGTGPLSECTVTRMAAGRDVTRRDATGDDSSVERLRYRTVHVTVTC</sequence>
<feature type="chain" id="PRO_5007090996" description="PASTA domain-containing protein" evidence="1">
    <location>
        <begin position="27"/>
        <end position="98"/>
    </location>
</feature>
<comment type="caution">
    <text evidence="2">The sequence shown here is derived from an EMBL/GenBank/DDBJ whole genome shotgun (WGS) entry which is preliminary data.</text>
</comment>
<evidence type="ECO:0008006" key="4">
    <source>
        <dbReference type="Google" id="ProtNLM"/>
    </source>
</evidence>
<accession>A0A100XGD7</accession>
<reference evidence="2 3" key="1">
    <citation type="journal article" date="2016" name="Genome Announc.">
        <title>Draft Genome Sequences of Five Rapidly Growing Mycobacterium Species, M. thermoresistibile, M. fortuitum subsp. acetamidolyticum, M. canariasense, M. brisbanense, and M. novocastrense.</title>
        <authorList>
            <person name="Katahira K."/>
            <person name="Ogura Y."/>
            <person name="Gotoh Y."/>
            <person name="Hayashi T."/>
        </authorList>
    </citation>
    <scope>NUCLEOTIDE SEQUENCE [LARGE SCALE GENOMIC DNA]</scope>
    <source>
        <strain evidence="2 3">JCM6362</strain>
    </source>
</reference>
<keyword evidence="1" id="KW-0732">Signal</keyword>
<name>A0A100XGD7_MYCTH</name>
<dbReference type="EMBL" id="BCTB01000022">
    <property type="protein sequence ID" value="GAT15898.1"/>
    <property type="molecule type" value="Genomic_DNA"/>
</dbReference>
<protein>
    <recommendedName>
        <fullName evidence="4">PASTA domain-containing protein</fullName>
    </recommendedName>
</protein>
<reference evidence="3" key="2">
    <citation type="submission" date="2016-02" db="EMBL/GenBank/DDBJ databases">
        <title>Draft genome sequence of five rapidly growing Mycobacterium species.</title>
        <authorList>
            <person name="Katahira K."/>
            <person name="Gotou Y."/>
            <person name="Iida K."/>
            <person name="Ogura Y."/>
            <person name="Hayashi T."/>
        </authorList>
    </citation>
    <scope>NUCLEOTIDE SEQUENCE [LARGE SCALE GENOMIC DNA]</scope>
    <source>
        <strain evidence="3">JCM6362</strain>
    </source>
</reference>
<dbReference type="Proteomes" id="UP000069654">
    <property type="component" value="Unassembled WGS sequence"/>
</dbReference>
<evidence type="ECO:0000313" key="2">
    <source>
        <dbReference type="EMBL" id="GAT15898.1"/>
    </source>
</evidence>
<evidence type="ECO:0000256" key="1">
    <source>
        <dbReference type="SAM" id="SignalP"/>
    </source>
</evidence>
<dbReference type="STRING" id="1797.RMCT_2868"/>
<dbReference type="RefSeq" id="WP_040546436.1">
    <property type="nucleotide sequence ID" value="NZ_BCTB01000022.1"/>
</dbReference>
<proteinExistence type="predicted"/>
<dbReference type="AlphaFoldDB" id="A0A100XGD7"/>
<evidence type="ECO:0000313" key="3">
    <source>
        <dbReference type="Proteomes" id="UP000069654"/>
    </source>
</evidence>
<gene>
    <name evidence="2" type="ORF">RMCT_2868</name>
</gene>
<feature type="signal peptide" evidence="1">
    <location>
        <begin position="1"/>
        <end position="26"/>
    </location>
</feature>
<dbReference type="OrthoDB" id="4748352at2"/>